<dbReference type="Pfam" id="PF03551">
    <property type="entry name" value="PadR"/>
    <property type="match status" value="1"/>
</dbReference>
<feature type="domain" description="Transcription regulator PadR N-terminal" evidence="2">
    <location>
        <begin position="6"/>
        <end position="73"/>
    </location>
</feature>
<dbReference type="PANTHER" id="PTHR43252:SF2">
    <property type="entry name" value="TRANSCRIPTION REGULATOR, PADR-LIKE FAMILY"/>
    <property type="match status" value="1"/>
</dbReference>
<evidence type="ECO:0000313" key="4">
    <source>
        <dbReference type="Proteomes" id="UP000265768"/>
    </source>
</evidence>
<keyword evidence="4" id="KW-1185">Reference proteome</keyword>
<dbReference type="InterPro" id="IPR036388">
    <property type="entry name" value="WH-like_DNA-bd_sf"/>
</dbReference>
<dbReference type="Gene3D" id="1.10.10.10">
    <property type="entry name" value="Winged helix-like DNA-binding domain superfamily/Winged helix DNA-binding domain"/>
    <property type="match status" value="1"/>
</dbReference>
<feature type="region of interest" description="Disordered" evidence="1">
    <location>
        <begin position="167"/>
        <end position="215"/>
    </location>
</feature>
<dbReference type="InterPro" id="IPR005149">
    <property type="entry name" value="Tscrpt_reg_PadR_N"/>
</dbReference>
<dbReference type="EMBL" id="QZEY01000029">
    <property type="protein sequence ID" value="RJL20716.1"/>
    <property type="molecule type" value="Genomic_DNA"/>
</dbReference>
<evidence type="ECO:0000256" key="1">
    <source>
        <dbReference type="SAM" id="MobiDB-lite"/>
    </source>
</evidence>
<reference evidence="3 4" key="1">
    <citation type="submission" date="2018-09" db="EMBL/GenBank/DDBJ databases">
        <title>YIM 75507 draft genome.</title>
        <authorList>
            <person name="Tang S."/>
            <person name="Feng Y."/>
        </authorList>
    </citation>
    <scope>NUCLEOTIDE SEQUENCE [LARGE SCALE GENOMIC DNA]</scope>
    <source>
        <strain evidence="3 4">YIM 75507</strain>
    </source>
</reference>
<dbReference type="Proteomes" id="UP000265768">
    <property type="component" value="Unassembled WGS sequence"/>
</dbReference>
<accession>A0A3A4A2A6</accession>
<dbReference type="AlphaFoldDB" id="A0A3A4A2A6"/>
<feature type="compositionally biased region" description="Low complexity" evidence="1">
    <location>
        <begin position="194"/>
        <end position="215"/>
    </location>
</feature>
<feature type="compositionally biased region" description="Basic and acidic residues" evidence="1">
    <location>
        <begin position="167"/>
        <end position="180"/>
    </location>
</feature>
<dbReference type="PANTHER" id="PTHR43252">
    <property type="entry name" value="TRANSCRIPTIONAL REGULATOR YQJI"/>
    <property type="match status" value="1"/>
</dbReference>
<evidence type="ECO:0000313" key="3">
    <source>
        <dbReference type="EMBL" id="RJL20716.1"/>
    </source>
</evidence>
<comment type="caution">
    <text evidence="3">The sequence shown here is derived from an EMBL/GenBank/DDBJ whole genome shotgun (WGS) entry which is preliminary data.</text>
</comment>
<dbReference type="SUPFAM" id="SSF46785">
    <property type="entry name" value="Winged helix' DNA-binding domain"/>
    <property type="match status" value="1"/>
</dbReference>
<organism evidence="3 4">
    <name type="scientific">Bailinhaonella thermotolerans</name>
    <dbReference type="NCBI Taxonomy" id="1070861"/>
    <lineage>
        <taxon>Bacteria</taxon>
        <taxon>Bacillati</taxon>
        <taxon>Actinomycetota</taxon>
        <taxon>Actinomycetes</taxon>
        <taxon>Streptosporangiales</taxon>
        <taxon>Streptosporangiaceae</taxon>
        <taxon>Bailinhaonella</taxon>
    </lineage>
</organism>
<evidence type="ECO:0000259" key="2">
    <source>
        <dbReference type="Pfam" id="PF03551"/>
    </source>
</evidence>
<protein>
    <submittedName>
        <fullName evidence="3">PadR family transcriptional regulator</fullName>
    </submittedName>
</protein>
<sequence length="215" mass="24699">MLSLGRERSGYDLKKEADRSLRFFYWSPSYSQIYGELKRLERAGFATSRVEPAEGARDRRVYSITERGREAVARWAGEAPVEPPVLKHGVMLRAWLGHLMEPGRLREVLELHRDYAERMRREAAADAARAAETPGLTYPALVLRWSERHYAAERDLTQRMLDDLDELARHPRETPRETPRGWRGWRAPRAQEVSRGASRAARSASMPSARARSDS</sequence>
<dbReference type="InterPro" id="IPR036390">
    <property type="entry name" value="WH_DNA-bd_sf"/>
</dbReference>
<proteinExistence type="predicted"/>
<gene>
    <name evidence="3" type="ORF">D5H75_39235</name>
</gene>
<name>A0A3A4A2A6_9ACTN</name>
<dbReference type="OrthoDB" id="3746369at2"/>